<dbReference type="SUPFAM" id="SSF101908">
    <property type="entry name" value="Putative isomerase YbhE"/>
    <property type="match status" value="1"/>
</dbReference>
<dbReference type="Pfam" id="PF23748">
    <property type="entry name" value="Beta-prop_LRRK2"/>
    <property type="match status" value="1"/>
</dbReference>
<evidence type="ECO:0000259" key="1">
    <source>
        <dbReference type="Pfam" id="PF23748"/>
    </source>
</evidence>
<proteinExistence type="predicted"/>
<dbReference type="AlphaFoldDB" id="A0A1X7SJB4"/>
<evidence type="ECO:0000313" key="2">
    <source>
        <dbReference type="EnsemblMetazoa" id="Aqu2.1.02202_001"/>
    </source>
</evidence>
<dbReference type="InterPro" id="IPR015943">
    <property type="entry name" value="WD40/YVTN_repeat-like_dom_sf"/>
</dbReference>
<dbReference type="OrthoDB" id="5395461at2759"/>
<dbReference type="InterPro" id="IPR056602">
    <property type="entry name" value="Beta-prop_LRRK2"/>
</dbReference>
<feature type="domain" description="LRRK2 beta-propeller" evidence="1">
    <location>
        <begin position="23"/>
        <end position="146"/>
    </location>
</feature>
<dbReference type="Gene3D" id="2.130.10.10">
    <property type="entry name" value="YVTN repeat-like/Quinoprotein amine dehydrogenase"/>
    <property type="match status" value="1"/>
</dbReference>
<name>A0A1X7SJB4_AMPQE</name>
<organism evidence="2">
    <name type="scientific">Amphimedon queenslandica</name>
    <name type="common">Sponge</name>
    <dbReference type="NCBI Taxonomy" id="400682"/>
    <lineage>
        <taxon>Eukaryota</taxon>
        <taxon>Metazoa</taxon>
        <taxon>Porifera</taxon>
        <taxon>Demospongiae</taxon>
        <taxon>Heteroscleromorpha</taxon>
        <taxon>Haplosclerida</taxon>
        <taxon>Niphatidae</taxon>
        <taxon>Amphimedon</taxon>
    </lineage>
</organism>
<reference evidence="2" key="1">
    <citation type="submission" date="2017-05" db="UniProtKB">
        <authorList>
            <consortium name="EnsemblMetazoa"/>
        </authorList>
    </citation>
    <scope>IDENTIFICATION</scope>
</reference>
<protein>
    <recommendedName>
        <fullName evidence="1">LRRK2 beta-propeller domain-containing protein</fullName>
    </recommendedName>
</protein>
<sequence length="230" mass="25305">NPLQGPRRVVTTFNRKPCLGINAGTNSHLWTACGDNFEVFEFPAMKSVRRNVCSYSNGGGGASASSVKGEVIIYSGLNRQGVWSVARRSAVLRLWDIKTGELKASFNVRNILKGEFNEITALVVRGHAVWLGTRSGYLFLLDASAIENQEQETAIKGFQYCGDGRVKGITPFPSSLKVLCSIEYSDEVSGCIMVWEYQSTSSKTQALISPTQSLQPVNKYRIESEFLCDS</sequence>
<accession>A0A1X7SJB4</accession>
<dbReference type="EnsemblMetazoa" id="Aqu2.1.02202_001">
    <property type="protein sequence ID" value="Aqu2.1.02202_001"/>
    <property type="gene ID" value="Aqu2.1.02202"/>
</dbReference>
<dbReference type="InParanoid" id="A0A1X7SJB4"/>